<accession>A0A1W1YAQ3</accession>
<keyword evidence="15" id="KW-1185">Reference proteome</keyword>
<keyword evidence="10 13" id="KW-0119">Carbohydrate metabolism</keyword>
<reference evidence="15" key="1">
    <citation type="submission" date="2017-04" db="EMBL/GenBank/DDBJ databases">
        <authorList>
            <person name="Varghese N."/>
            <person name="Submissions S."/>
        </authorList>
    </citation>
    <scope>NUCLEOTIDE SEQUENCE [LARGE SCALE GENOMIC DNA]</scope>
    <source>
        <strain evidence="15">DSM 21500</strain>
    </source>
</reference>
<dbReference type="Pfam" id="PF00343">
    <property type="entry name" value="Phosphorylase"/>
    <property type="match status" value="1"/>
</dbReference>
<evidence type="ECO:0000256" key="4">
    <source>
        <dbReference type="ARBA" id="ARBA00006047"/>
    </source>
</evidence>
<dbReference type="SUPFAM" id="SSF53756">
    <property type="entry name" value="UDP-Glycosyltransferase/glycogen phosphorylase"/>
    <property type="match status" value="1"/>
</dbReference>
<evidence type="ECO:0000256" key="6">
    <source>
        <dbReference type="ARBA" id="ARBA00022533"/>
    </source>
</evidence>
<sequence length="754" mass="85514">MTILQPLAQQHFNRSLDELSNQEVYQLLVQLIQERAKDLPLFEGKKKVYYVSAEFLIGKLLSNNLLNLGIFDEVKAELEDADFTLEEIEAEENEPSLGNGGLGRLAACFIDSIASLGLPGDGVGLNYHFGLFQQYFKHNSQFYKPDEWLPGTNFLTKSSLQFEVPFTDFTLTSTLYDIEVLGYQQSGRNRLRLFDLDSVDPEIIEPGTISFDKEKIAENLTLFLYPDDSDAEGEKLRVFQQYFMVSNAAQLLIQEAIERGSNVHDLADYAVVQINDTHPTLIIPELVRLLTTEHEISFDEAVEITQNVVAFTNHTILAEALETWPMSYIEAVTSDVAAIIRQLDERFKAEHPQPASIQIIDDNDTVHMASLAINYGFSTNGVSQLHTDILKESTLKDFYELYPDQFHGLTNGITFRRWLMMANPGLSTLLDETIGKDWRKDSDLSALEQFKDDDAFLAKLADVKQVNKEALNQFLQANQDVTINTNSIVDVQVKRIHEYKRQQMLALYIIYKYFAIKGGQKPETPITIIFGGKAAPAYTIAQDIIHLILNLSELIANDPEVSPYLQVVFVENYNVTAGTYLFTAADISEQISLASKEASGTGNMKFMVNGAVTLMTWDGANIEIAEHAGLDNVYSFGREAQEIVKLYDTDGYNAAEYYEHDTIKPLVDFIVSDEMLAIGDEEKLRRLYNDIINKDYFMALIDLEAFIDVKEKMYADYTNQKAWRQKALMNIANAGFFSSDRVIKEYNEQIWHLD</sequence>
<organism evidence="14 15">
    <name type="scientific">Aerococcus suis</name>
    <dbReference type="NCBI Taxonomy" id="371602"/>
    <lineage>
        <taxon>Bacteria</taxon>
        <taxon>Bacillati</taxon>
        <taxon>Bacillota</taxon>
        <taxon>Bacilli</taxon>
        <taxon>Lactobacillales</taxon>
        <taxon>Aerococcaceae</taxon>
        <taxon>Aerococcus</taxon>
    </lineage>
</organism>
<comment type="function">
    <text evidence="13">Allosteric enzyme that catalyzes the rate-limiting step in glycogen catabolism, the phosphorolytic cleavage of glycogen to produce glucose-1-phosphate, and plays a central role in maintaining cellular and organismal glucose homeostasis.</text>
</comment>
<evidence type="ECO:0000313" key="14">
    <source>
        <dbReference type="EMBL" id="SMC33236.1"/>
    </source>
</evidence>
<dbReference type="PANTHER" id="PTHR11468:SF3">
    <property type="entry name" value="GLYCOGEN PHOSPHORYLASE, LIVER FORM"/>
    <property type="match status" value="1"/>
</dbReference>
<dbReference type="GO" id="GO:0005980">
    <property type="term" value="P:glycogen catabolic process"/>
    <property type="evidence" value="ECO:0007669"/>
    <property type="project" value="TreeGrafter"/>
</dbReference>
<keyword evidence="6" id="KW-0021">Allosteric enzyme</keyword>
<evidence type="ECO:0000256" key="12">
    <source>
        <dbReference type="PIRSR" id="PIRSR000460-1"/>
    </source>
</evidence>
<dbReference type="GO" id="GO:0005737">
    <property type="term" value="C:cytoplasm"/>
    <property type="evidence" value="ECO:0007669"/>
    <property type="project" value="UniProtKB-SubCell"/>
</dbReference>
<dbReference type="InterPro" id="IPR000811">
    <property type="entry name" value="Glyco_trans_35"/>
</dbReference>
<keyword evidence="7 13" id="KW-0328">Glycosyltransferase</keyword>
<keyword evidence="8 13" id="KW-0808">Transferase</keyword>
<evidence type="ECO:0000256" key="13">
    <source>
        <dbReference type="RuleBase" id="RU000587"/>
    </source>
</evidence>
<dbReference type="EC" id="2.4.1.1" evidence="13"/>
<evidence type="ECO:0000256" key="8">
    <source>
        <dbReference type="ARBA" id="ARBA00022679"/>
    </source>
</evidence>
<gene>
    <name evidence="14" type="ORF">SAMN04487984_0514</name>
</gene>
<comment type="cofactor">
    <cofactor evidence="2 13">
        <name>pyridoxal 5'-phosphate</name>
        <dbReference type="ChEBI" id="CHEBI:597326"/>
    </cofactor>
</comment>
<dbReference type="PANTHER" id="PTHR11468">
    <property type="entry name" value="GLYCOGEN PHOSPHORYLASE"/>
    <property type="match status" value="1"/>
</dbReference>
<dbReference type="AlphaFoldDB" id="A0A1W1YAQ3"/>
<evidence type="ECO:0000256" key="9">
    <source>
        <dbReference type="ARBA" id="ARBA00022898"/>
    </source>
</evidence>
<proteinExistence type="inferred from homology"/>
<keyword evidence="9 12" id="KW-0663">Pyridoxal phosphate</keyword>
<dbReference type="RefSeq" id="WP_084098212.1">
    <property type="nucleotide sequence ID" value="NZ_FWXK01000002.1"/>
</dbReference>
<evidence type="ECO:0000313" key="15">
    <source>
        <dbReference type="Proteomes" id="UP000243884"/>
    </source>
</evidence>
<dbReference type="Gene3D" id="3.40.50.2000">
    <property type="entry name" value="Glycogen Phosphorylase B"/>
    <property type="match status" value="2"/>
</dbReference>
<evidence type="ECO:0000256" key="1">
    <source>
        <dbReference type="ARBA" id="ARBA00001275"/>
    </source>
</evidence>
<dbReference type="STRING" id="371602.SAMN04487984_0514"/>
<protein>
    <recommendedName>
        <fullName evidence="13">Alpha-1,4 glucan phosphorylase</fullName>
        <ecNumber evidence="13">2.4.1.1</ecNumber>
    </recommendedName>
</protein>
<dbReference type="FunFam" id="3.40.50.2000:FF:000003">
    <property type="entry name" value="Alpha-1,4 glucan phosphorylase"/>
    <property type="match status" value="1"/>
</dbReference>
<evidence type="ECO:0000256" key="10">
    <source>
        <dbReference type="ARBA" id="ARBA00023277"/>
    </source>
</evidence>
<dbReference type="EMBL" id="FWXK01000002">
    <property type="protein sequence ID" value="SMC33236.1"/>
    <property type="molecule type" value="Genomic_DNA"/>
</dbReference>
<evidence type="ECO:0000256" key="2">
    <source>
        <dbReference type="ARBA" id="ARBA00001933"/>
    </source>
</evidence>
<dbReference type="GO" id="GO:0030170">
    <property type="term" value="F:pyridoxal phosphate binding"/>
    <property type="evidence" value="ECO:0007669"/>
    <property type="project" value="InterPro"/>
</dbReference>
<keyword evidence="5" id="KW-0963">Cytoplasm</keyword>
<dbReference type="InterPro" id="IPR011833">
    <property type="entry name" value="Glycg_phsphrylas"/>
</dbReference>
<feature type="modified residue" description="N6-(pyridoxal phosphate)lysine" evidence="12">
    <location>
        <position position="605"/>
    </location>
</feature>
<name>A0A1W1YAQ3_9LACT</name>
<comment type="function">
    <text evidence="11">Phosphorylase is an important allosteric enzyme in carbohydrate metabolism. Enzymes from different sources differ in their regulatory mechanisms and in their natural substrates. However, all known phosphorylases share catalytic and structural properties.</text>
</comment>
<dbReference type="FunFam" id="3.40.50.2000:FF:000153">
    <property type="entry name" value="Alpha-1,4 glucan phosphorylase"/>
    <property type="match status" value="1"/>
</dbReference>
<evidence type="ECO:0000256" key="5">
    <source>
        <dbReference type="ARBA" id="ARBA00022490"/>
    </source>
</evidence>
<comment type="subcellular location">
    <subcellularLocation>
        <location evidence="3">Cytoplasm</location>
    </subcellularLocation>
</comment>
<evidence type="ECO:0000256" key="11">
    <source>
        <dbReference type="ARBA" id="ARBA00025174"/>
    </source>
</evidence>
<comment type="catalytic activity">
    <reaction evidence="1 13">
        <text>[(1-&gt;4)-alpha-D-glucosyl](n) + phosphate = [(1-&gt;4)-alpha-D-glucosyl](n-1) + alpha-D-glucose 1-phosphate</text>
        <dbReference type="Rhea" id="RHEA:41732"/>
        <dbReference type="Rhea" id="RHEA-COMP:9584"/>
        <dbReference type="Rhea" id="RHEA-COMP:9586"/>
        <dbReference type="ChEBI" id="CHEBI:15444"/>
        <dbReference type="ChEBI" id="CHEBI:43474"/>
        <dbReference type="ChEBI" id="CHEBI:58601"/>
        <dbReference type="EC" id="2.4.1.1"/>
    </reaction>
</comment>
<dbReference type="GO" id="GO:0008184">
    <property type="term" value="F:glycogen phosphorylase activity"/>
    <property type="evidence" value="ECO:0007669"/>
    <property type="project" value="InterPro"/>
</dbReference>
<evidence type="ECO:0000256" key="7">
    <source>
        <dbReference type="ARBA" id="ARBA00022676"/>
    </source>
</evidence>
<dbReference type="NCBIfam" id="TIGR02093">
    <property type="entry name" value="P_ylase"/>
    <property type="match status" value="1"/>
</dbReference>
<evidence type="ECO:0000256" key="3">
    <source>
        <dbReference type="ARBA" id="ARBA00004496"/>
    </source>
</evidence>
<comment type="similarity">
    <text evidence="4 13">Belongs to the glycogen phosphorylase family.</text>
</comment>
<dbReference type="Proteomes" id="UP000243884">
    <property type="component" value="Unassembled WGS sequence"/>
</dbReference>
<dbReference type="PIRSF" id="PIRSF000460">
    <property type="entry name" value="Pprylas_GlgP"/>
    <property type="match status" value="1"/>
</dbReference>
<dbReference type="OrthoDB" id="9760804at2"/>